<dbReference type="InterPro" id="IPR000742">
    <property type="entry name" value="EGF"/>
</dbReference>
<dbReference type="Proteomes" id="UP001432027">
    <property type="component" value="Unassembled WGS sequence"/>
</dbReference>
<keyword evidence="7" id="KW-1185">Reference proteome</keyword>
<dbReference type="InterPro" id="IPR011050">
    <property type="entry name" value="Pectin_lyase_fold/virulence"/>
</dbReference>
<feature type="disulfide bond" evidence="4">
    <location>
        <begin position="532"/>
        <end position="542"/>
    </location>
</feature>
<sequence>GKLYINGTPSEPVELFGGDGSPWKGLQLEKGGRLFLSNVIIRDARIGALLNSDDVTLHNVTFIRSLQHAVETGTDYCQGEICLLDLGNSTIRDSFGSGLMVDRRTRPVPMTIANGNFIGNSETAIEFHAPAGEITIRDVFIRDGGGNGVWLEESEGAKEGLEAVRIERMRIEDEERGEVGLYISSKRAQKVEILDSTFERNTVPSVVIDLDMASPVSFFNISGNRFHNNGQVVTALSCVGCSSGQISRNEWSNNNLDHDGSALFVEFKRAENQEKEQSILIDNNSFDGNSGESTLAFSSDANREIKAVIYQNMFKASNNSRAVLISDTPDSSLHRNVFTSQRSMFDLEVMFPADERRQLNATQNQWSSDPPGILDGNHNKNKGFVNLGSTPTGASLPTLLPPIVSVDCATVNYCPSLCLCDAGWSSPTCSLRVPTCQMNCSNHGACVGSQCICELGWIGQSCEIASCAGVGDCSSHGVCVGKDACECADGWSGPKCDQPACSPDSCKHGSCEGARCKCDQGWSGPSCSFPLCSSNCSLNGICASPDTCSCFPDFTGANCEKCNSDACKLCDVPCVNGQCDSTGQVCICAQGWTGASCDVCSSASICSVRSAILFLLPSTGDPSVPGGIVNVHTAMLPRSSGRYSCVFGSISSQGQQVSPSLVRCSVPSSLPIGRHLFNLWPEGAATPIPHVDERRIHFTAYSTCVPSLCQGECLGPICICPKGKTGPLCQFAHVVPSVDRQFISEASTTTASEEKAYVVQMPAVSSSILRLSSDAPDLHLDESRSLLVWESPTGRETPYNVTVTMSTPGGDTTFSWPLSVPVTYSAVIDRVTKEERKRRYLVEGRVVGAKTRKDVPVTVTFARSDGSEEEREVRADANGRFSIYWTPPSGSAEFNVIATHPGEKVDESNQGVSVRVHSTAIDYKREETEEELRKGIDYKLDSEGANQGEWTADVLYPTMNIAVEQTKSTSSGVSVIYRIKRTFSGNLVVLFIRGEERVVASHTVTSAPSGGQLSLVSSPSSITFNDNENSKSELVRISLSSLGAPLSSPVSISFSSSPPPFTLLFSEPPIEEYER</sequence>
<feature type="domain" description="EGF-like" evidence="5">
    <location>
        <begin position="528"/>
        <end position="560"/>
    </location>
</feature>
<dbReference type="Gene3D" id="2.10.25.10">
    <property type="entry name" value="Laminin"/>
    <property type="match status" value="3"/>
</dbReference>
<evidence type="ECO:0000313" key="6">
    <source>
        <dbReference type="EMBL" id="GMS78173.1"/>
    </source>
</evidence>
<dbReference type="InterPro" id="IPR012334">
    <property type="entry name" value="Pectin_lyas_fold"/>
</dbReference>
<dbReference type="SMART" id="SM00181">
    <property type="entry name" value="EGF"/>
    <property type="match status" value="7"/>
</dbReference>
<evidence type="ECO:0000256" key="2">
    <source>
        <dbReference type="ARBA" id="ARBA00022737"/>
    </source>
</evidence>
<evidence type="ECO:0000256" key="1">
    <source>
        <dbReference type="ARBA" id="ARBA00022536"/>
    </source>
</evidence>
<evidence type="ECO:0000313" key="7">
    <source>
        <dbReference type="Proteomes" id="UP001432027"/>
    </source>
</evidence>
<comment type="caution">
    <text evidence="6">The sequence shown here is derived from an EMBL/GenBank/DDBJ whole genome shotgun (WGS) entry which is preliminary data.</text>
</comment>
<feature type="non-terminal residue" evidence="6">
    <location>
        <position position="1075"/>
    </location>
</feature>
<dbReference type="GO" id="GO:0008045">
    <property type="term" value="P:motor neuron axon guidance"/>
    <property type="evidence" value="ECO:0007669"/>
    <property type="project" value="TreeGrafter"/>
</dbReference>
<evidence type="ECO:0000259" key="5">
    <source>
        <dbReference type="PROSITE" id="PS50026"/>
    </source>
</evidence>
<dbReference type="SUPFAM" id="SSF51126">
    <property type="entry name" value="Pectin lyase-like"/>
    <property type="match status" value="1"/>
</dbReference>
<feature type="non-terminal residue" evidence="6">
    <location>
        <position position="1"/>
    </location>
</feature>
<keyword evidence="1 4" id="KW-0245">EGF-like domain</keyword>
<feature type="domain" description="EGF-like" evidence="5">
    <location>
        <begin position="463"/>
        <end position="497"/>
    </location>
</feature>
<reference evidence="6" key="1">
    <citation type="submission" date="2023-10" db="EMBL/GenBank/DDBJ databases">
        <title>Genome assembly of Pristionchus species.</title>
        <authorList>
            <person name="Yoshida K."/>
            <person name="Sommer R.J."/>
        </authorList>
    </citation>
    <scope>NUCLEOTIDE SEQUENCE</scope>
    <source>
        <strain evidence="6">RS0144</strain>
    </source>
</reference>
<evidence type="ECO:0000256" key="3">
    <source>
        <dbReference type="ARBA" id="ARBA00023157"/>
    </source>
</evidence>
<protein>
    <recommendedName>
        <fullName evidence="5">EGF-like domain-containing protein</fullName>
    </recommendedName>
</protein>
<organism evidence="6 7">
    <name type="scientific">Pristionchus entomophagus</name>
    <dbReference type="NCBI Taxonomy" id="358040"/>
    <lineage>
        <taxon>Eukaryota</taxon>
        <taxon>Metazoa</taxon>
        <taxon>Ecdysozoa</taxon>
        <taxon>Nematoda</taxon>
        <taxon>Chromadorea</taxon>
        <taxon>Rhabditida</taxon>
        <taxon>Rhabditina</taxon>
        <taxon>Diplogasteromorpha</taxon>
        <taxon>Diplogasteroidea</taxon>
        <taxon>Neodiplogasteridae</taxon>
        <taxon>Pristionchus</taxon>
    </lineage>
</organism>
<dbReference type="AlphaFoldDB" id="A0AAV5S8H4"/>
<dbReference type="PROSITE" id="PS50026">
    <property type="entry name" value="EGF_3"/>
    <property type="match status" value="2"/>
</dbReference>
<dbReference type="EMBL" id="BTSX01000001">
    <property type="protein sequence ID" value="GMS78173.1"/>
    <property type="molecule type" value="Genomic_DNA"/>
</dbReference>
<accession>A0AAV5S8H4</accession>
<dbReference type="Gene3D" id="2.160.20.10">
    <property type="entry name" value="Single-stranded right-handed beta-helix, Pectin lyase-like"/>
    <property type="match status" value="1"/>
</dbReference>
<proteinExistence type="predicted"/>
<dbReference type="InterPro" id="IPR051216">
    <property type="entry name" value="Teneurin"/>
</dbReference>
<comment type="caution">
    <text evidence="4">Lacks conserved residue(s) required for the propagation of feature annotation.</text>
</comment>
<feature type="disulfide bond" evidence="4">
    <location>
        <begin position="550"/>
        <end position="559"/>
    </location>
</feature>
<keyword evidence="3 4" id="KW-1015">Disulfide bond</keyword>
<dbReference type="PANTHER" id="PTHR11219">
    <property type="entry name" value="TENEURIN AND N-ACETYLGLUCOSAMINE-1-PHOSPHODIESTER ALPHA-N-ACETYLGLUCOSAMINIDASE"/>
    <property type="match status" value="1"/>
</dbReference>
<feature type="disulfide bond" evidence="4">
    <location>
        <begin position="487"/>
        <end position="496"/>
    </location>
</feature>
<dbReference type="PANTHER" id="PTHR11219:SF70">
    <property type="entry name" value="EGF-LIKE DOMAIN-CONTAINING PROTEIN"/>
    <property type="match status" value="1"/>
</dbReference>
<evidence type="ECO:0000256" key="4">
    <source>
        <dbReference type="PROSITE-ProRule" id="PRU00076"/>
    </source>
</evidence>
<gene>
    <name evidence="6" type="ORF">PENTCL1PPCAC_348</name>
</gene>
<dbReference type="PROSITE" id="PS01186">
    <property type="entry name" value="EGF_2"/>
    <property type="match status" value="1"/>
</dbReference>
<name>A0AAV5S8H4_9BILA</name>
<dbReference type="Pfam" id="PF23106">
    <property type="entry name" value="EGF_Teneurin"/>
    <property type="match status" value="1"/>
</dbReference>
<dbReference type="PROSITE" id="PS00022">
    <property type="entry name" value="EGF_1"/>
    <property type="match status" value="3"/>
</dbReference>
<keyword evidence="2" id="KW-0677">Repeat</keyword>